<feature type="domain" description="Phospholipase A2-like central" evidence="12">
    <location>
        <begin position="71"/>
        <end position="164"/>
    </location>
</feature>
<keyword evidence="8" id="KW-0443">Lipid metabolism</keyword>
<evidence type="ECO:0000256" key="5">
    <source>
        <dbReference type="ARBA" id="ARBA00022723"/>
    </source>
</evidence>
<protein>
    <recommendedName>
        <fullName evidence="3">phospholipase A2</fullName>
        <ecNumber evidence="3">3.1.1.4</ecNumber>
    </recommendedName>
</protein>
<dbReference type="CDD" id="cd04704">
    <property type="entry name" value="PLA2_bee_venom_like"/>
    <property type="match status" value="1"/>
</dbReference>
<evidence type="ECO:0000256" key="8">
    <source>
        <dbReference type="ARBA" id="ARBA00023098"/>
    </source>
</evidence>
<keyword evidence="11" id="KW-0732">Signal</keyword>
<dbReference type="InterPro" id="IPR033113">
    <property type="entry name" value="PLA2_histidine"/>
</dbReference>
<comment type="subcellular location">
    <subcellularLocation>
        <location evidence="2">Secreted</location>
    </subcellularLocation>
</comment>
<dbReference type="STRING" id="55544.A0A4D9DSK8"/>
<organism evidence="13 14">
    <name type="scientific">Platysternon megacephalum</name>
    <name type="common">big-headed turtle</name>
    <dbReference type="NCBI Taxonomy" id="55544"/>
    <lineage>
        <taxon>Eukaryota</taxon>
        <taxon>Metazoa</taxon>
        <taxon>Chordata</taxon>
        <taxon>Craniata</taxon>
        <taxon>Vertebrata</taxon>
        <taxon>Euteleostomi</taxon>
        <taxon>Archelosauria</taxon>
        <taxon>Testudinata</taxon>
        <taxon>Testudines</taxon>
        <taxon>Cryptodira</taxon>
        <taxon>Durocryptodira</taxon>
        <taxon>Testudinoidea</taxon>
        <taxon>Platysternidae</taxon>
        <taxon>Platysternon</taxon>
    </lineage>
</organism>
<reference evidence="13 14" key="2">
    <citation type="submission" date="2019-04" db="EMBL/GenBank/DDBJ databases">
        <title>The genome sequence of big-headed turtle.</title>
        <authorList>
            <person name="Gong S."/>
        </authorList>
    </citation>
    <scope>NUCLEOTIDE SEQUENCE [LARGE SCALE GENOMIC DNA]</scope>
    <source>
        <strain evidence="13">DO16091913</strain>
        <tissue evidence="13">Muscle</tissue>
    </source>
</reference>
<dbReference type="GO" id="GO:0046872">
    <property type="term" value="F:metal ion binding"/>
    <property type="evidence" value="ECO:0007669"/>
    <property type="project" value="UniProtKB-KW"/>
</dbReference>
<evidence type="ECO:0000256" key="7">
    <source>
        <dbReference type="ARBA" id="ARBA00022837"/>
    </source>
</evidence>
<dbReference type="Proteomes" id="UP000297703">
    <property type="component" value="Unassembled WGS sequence"/>
</dbReference>
<dbReference type="FunFam" id="1.20.90.10:FF:000002">
    <property type="entry name" value="Phospholipase A2 group III"/>
    <property type="match status" value="1"/>
</dbReference>
<feature type="compositionally biased region" description="Basic residues" evidence="10">
    <location>
        <begin position="377"/>
        <end position="391"/>
    </location>
</feature>
<dbReference type="InterPro" id="IPR036444">
    <property type="entry name" value="PLipase_A2_dom_sf"/>
</dbReference>
<feature type="compositionally biased region" description="Basic residues" evidence="10">
    <location>
        <begin position="271"/>
        <end position="296"/>
    </location>
</feature>
<feature type="compositionally biased region" description="Pro residues" evidence="10">
    <location>
        <begin position="235"/>
        <end position="245"/>
    </location>
</feature>
<dbReference type="OrthoDB" id="6075074at2759"/>
<dbReference type="AlphaFoldDB" id="A0A4D9DSK8"/>
<keyword evidence="4" id="KW-0964">Secreted</keyword>
<dbReference type="EMBL" id="QXTE01000272">
    <property type="protein sequence ID" value="TFK00357.1"/>
    <property type="molecule type" value="Genomic_DNA"/>
</dbReference>
<keyword evidence="7" id="KW-0106">Calcium</keyword>
<accession>A0A4D9DSK8</accession>
<feature type="compositionally biased region" description="Basic and acidic residues" evidence="10">
    <location>
        <begin position="392"/>
        <end position="401"/>
    </location>
</feature>
<name>A0A4D9DSK8_9SAUR</name>
<dbReference type="Gene3D" id="1.20.90.10">
    <property type="entry name" value="Phospholipase A2 domain"/>
    <property type="match status" value="1"/>
</dbReference>
<evidence type="ECO:0000256" key="9">
    <source>
        <dbReference type="ARBA" id="ARBA00023157"/>
    </source>
</evidence>
<dbReference type="Pfam" id="PF05826">
    <property type="entry name" value="Phospholip_A2_2"/>
    <property type="match status" value="1"/>
</dbReference>
<proteinExistence type="predicted"/>
<feature type="signal peptide" evidence="11">
    <location>
        <begin position="1"/>
        <end position="20"/>
    </location>
</feature>
<evidence type="ECO:0000256" key="10">
    <source>
        <dbReference type="SAM" id="MobiDB-lite"/>
    </source>
</evidence>
<evidence type="ECO:0000313" key="14">
    <source>
        <dbReference type="Proteomes" id="UP000297703"/>
    </source>
</evidence>
<feature type="compositionally biased region" description="Pro residues" evidence="10">
    <location>
        <begin position="217"/>
        <end position="228"/>
    </location>
</feature>
<dbReference type="InterPro" id="IPR016090">
    <property type="entry name" value="PLA2-like_dom"/>
</dbReference>
<dbReference type="PROSITE" id="PS00118">
    <property type="entry name" value="PA2_HIS"/>
    <property type="match status" value="1"/>
</dbReference>
<comment type="cofactor">
    <cofactor evidence="1">
        <name>Ca(2+)</name>
        <dbReference type="ChEBI" id="CHEBI:29108"/>
    </cofactor>
</comment>
<keyword evidence="9" id="KW-1015">Disulfide bond</keyword>
<reference evidence="13 14" key="1">
    <citation type="submission" date="2019-04" db="EMBL/GenBank/DDBJ databases">
        <title>Draft genome of the big-headed turtle Platysternon megacephalum.</title>
        <authorList>
            <person name="Gong S."/>
        </authorList>
    </citation>
    <scope>NUCLEOTIDE SEQUENCE [LARGE SCALE GENOMIC DNA]</scope>
    <source>
        <strain evidence="13">DO16091913</strain>
        <tissue evidence="13">Muscle</tissue>
    </source>
</reference>
<keyword evidence="14" id="KW-1185">Reference proteome</keyword>
<dbReference type="GO" id="GO:0005576">
    <property type="term" value="C:extracellular region"/>
    <property type="evidence" value="ECO:0007669"/>
    <property type="project" value="UniProtKB-SubCell"/>
</dbReference>
<keyword evidence="5" id="KW-0479">Metal-binding</keyword>
<feature type="region of interest" description="Disordered" evidence="10">
    <location>
        <begin position="336"/>
        <end position="401"/>
    </location>
</feature>
<dbReference type="GO" id="GO:0006644">
    <property type="term" value="P:phospholipid metabolic process"/>
    <property type="evidence" value="ECO:0007669"/>
    <property type="project" value="InterPro"/>
</dbReference>
<feature type="region of interest" description="Disordered" evidence="10">
    <location>
        <begin position="209"/>
        <end position="313"/>
    </location>
</feature>
<evidence type="ECO:0000256" key="11">
    <source>
        <dbReference type="SAM" id="SignalP"/>
    </source>
</evidence>
<dbReference type="GO" id="GO:0004623">
    <property type="term" value="F:phospholipase A2 activity"/>
    <property type="evidence" value="ECO:0007669"/>
    <property type="project" value="UniProtKB-EC"/>
</dbReference>
<keyword evidence="6" id="KW-0378">Hydrolase</keyword>
<comment type="caution">
    <text evidence="13">The sequence shown here is derived from an EMBL/GenBank/DDBJ whole genome shotgun (WGS) entry which is preliminary data.</text>
</comment>
<evidence type="ECO:0000256" key="6">
    <source>
        <dbReference type="ARBA" id="ARBA00022801"/>
    </source>
</evidence>
<evidence type="ECO:0000259" key="12">
    <source>
        <dbReference type="Pfam" id="PF05826"/>
    </source>
</evidence>
<evidence type="ECO:0000313" key="13">
    <source>
        <dbReference type="EMBL" id="TFK00357.1"/>
    </source>
</evidence>
<evidence type="ECO:0000256" key="2">
    <source>
        <dbReference type="ARBA" id="ARBA00004613"/>
    </source>
</evidence>
<feature type="chain" id="PRO_5020027146" description="phospholipase A2" evidence="11">
    <location>
        <begin position="21"/>
        <end position="401"/>
    </location>
</feature>
<evidence type="ECO:0000256" key="1">
    <source>
        <dbReference type="ARBA" id="ARBA00001913"/>
    </source>
</evidence>
<sequence length="401" mass="43559">MRAVALRLLCLLAAARGSSSGQPGPACAPVRSPGSGGRQPLGSTWAPGRGQGRPEPAGGAARRRAKRGFTYPGTLWCGAGNNADSYGQLGEHRETDECCREHDHCQHVIHPFTSKYGYRNLRWHTISHCACDLRLKGCLRQVNDTASRVVGQAFFNVIQVPCFEFAHKEQCVEPYLYLWCRKYNTVAIAVPRKPVLYEFGGELIDQVAAGSDRAPSSPAPQPSTPPPRESTGTWAPPPTKHPPPGQVVTRAMGSFQKSGPTGPKPESPAKNQRKGKGKKRGRKTGKGKGLKKKKVHSKAEVLGLPTPTADAASLLPKHLVLDFGGKENVFNAILNDAPIGEETLTPRETARAESSARGQRKARPLPTLQPTFPAASGRKRRRERNGRKRPRKEAESLPRPV</sequence>
<gene>
    <name evidence="13" type="ORF">DR999_PMT17505</name>
</gene>
<dbReference type="SUPFAM" id="SSF48619">
    <property type="entry name" value="Phospholipase A2, PLA2"/>
    <property type="match status" value="1"/>
</dbReference>
<evidence type="ECO:0000256" key="4">
    <source>
        <dbReference type="ARBA" id="ARBA00022525"/>
    </source>
</evidence>
<feature type="region of interest" description="Disordered" evidence="10">
    <location>
        <begin position="17"/>
        <end position="64"/>
    </location>
</feature>
<dbReference type="PANTHER" id="PTHR12253">
    <property type="entry name" value="RH14732P"/>
    <property type="match status" value="1"/>
</dbReference>
<dbReference type="GO" id="GO:0050482">
    <property type="term" value="P:arachidonate secretion"/>
    <property type="evidence" value="ECO:0007669"/>
    <property type="project" value="InterPro"/>
</dbReference>
<evidence type="ECO:0000256" key="3">
    <source>
        <dbReference type="ARBA" id="ARBA00013278"/>
    </source>
</evidence>
<dbReference type="EC" id="3.1.1.4" evidence="3"/>